<dbReference type="InterPro" id="IPR029058">
    <property type="entry name" value="AB_hydrolase_fold"/>
</dbReference>
<evidence type="ECO:0000256" key="5">
    <source>
        <dbReference type="ARBA" id="ARBA00022801"/>
    </source>
</evidence>
<keyword evidence="5 10" id="KW-0378">Hydrolase</keyword>
<feature type="transmembrane region" description="Helical" evidence="10">
    <location>
        <begin position="507"/>
        <end position="527"/>
    </location>
</feature>
<feature type="transmembrane region" description="Helical" evidence="10">
    <location>
        <begin position="824"/>
        <end position="842"/>
    </location>
</feature>
<feature type="compositionally biased region" description="Basic residues" evidence="11">
    <location>
        <begin position="905"/>
        <end position="914"/>
    </location>
</feature>
<evidence type="ECO:0000256" key="2">
    <source>
        <dbReference type="ARBA" id="ARBA00006931"/>
    </source>
</evidence>
<dbReference type="GO" id="GO:0006505">
    <property type="term" value="P:GPI anchor metabolic process"/>
    <property type="evidence" value="ECO:0007669"/>
    <property type="project" value="TreeGrafter"/>
</dbReference>
<dbReference type="GO" id="GO:0050185">
    <property type="term" value="F:phosphatidylinositol deacylase activity"/>
    <property type="evidence" value="ECO:0007669"/>
    <property type="project" value="TreeGrafter"/>
</dbReference>
<feature type="compositionally biased region" description="Basic residues" evidence="11">
    <location>
        <begin position="863"/>
        <end position="875"/>
    </location>
</feature>
<comment type="function">
    <text evidence="10">Involved in inositol deacylation of GPI-anchored proteins which plays important roles in the quality control and ER-associated degradation of GPI-anchored proteins.</text>
</comment>
<keyword evidence="6 10" id="KW-0256">Endoplasmic reticulum</keyword>
<keyword evidence="3 10" id="KW-0813">Transport</keyword>
<evidence type="ECO:0000313" key="15">
    <source>
        <dbReference type="Proteomes" id="UP001209570"/>
    </source>
</evidence>
<reference evidence="14" key="1">
    <citation type="submission" date="2021-12" db="EMBL/GenBank/DDBJ databases">
        <title>Prjna785345.</title>
        <authorList>
            <person name="Rujirawat T."/>
            <person name="Krajaejun T."/>
        </authorList>
    </citation>
    <scope>NUCLEOTIDE SEQUENCE</scope>
    <source>
        <strain evidence="14">Pi057C3</strain>
    </source>
</reference>
<evidence type="ECO:0000259" key="13">
    <source>
        <dbReference type="Pfam" id="PF07819"/>
    </source>
</evidence>
<dbReference type="GO" id="GO:0006888">
    <property type="term" value="P:endoplasmic reticulum to Golgi vesicle-mediated transport"/>
    <property type="evidence" value="ECO:0007669"/>
    <property type="project" value="TreeGrafter"/>
</dbReference>
<evidence type="ECO:0000313" key="14">
    <source>
        <dbReference type="EMBL" id="KAJ0395497.1"/>
    </source>
</evidence>
<gene>
    <name evidence="14" type="ORF">P43SY_002469</name>
</gene>
<evidence type="ECO:0000256" key="8">
    <source>
        <dbReference type="ARBA" id="ARBA00022989"/>
    </source>
</evidence>
<feature type="transmembrane region" description="Helical" evidence="10">
    <location>
        <begin position="797"/>
        <end position="818"/>
    </location>
</feature>
<protein>
    <recommendedName>
        <fullName evidence="10">GPI inositol-deacylase</fullName>
        <ecNumber evidence="10">3.1.-.-</ecNumber>
    </recommendedName>
</protein>
<dbReference type="SUPFAM" id="SSF53474">
    <property type="entry name" value="alpha/beta-Hydrolases"/>
    <property type="match status" value="1"/>
</dbReference>
<accession>A0AAD5LXP5</accession>
<comment type="subcellular location">
    <subcellularLocation>
        <location evidence="1">Endoplasmic reticulum membrane</location>
        <topology evidence="1">Multi-pass membrane protein</topology>
    </subcellularLocation>
</comment>
<feature type="transmembrane region" description="Helical" evidence="10">
    <location>
        <begin position="548"/>
        <end position="567"/>
    </location>
</feature>
<dbReference type="Proteomes" id="UP001209570">
    <property type="component" value="Unassembled WGS sequence"/>
</dbReference>
<organism evidence="14 15">
    <name type="scientific">Pythium insidiosum</name>
    <name type="common">Pythiosis disease agent</name>
    <dbReference type="NCBI Taxonomy" id="114742"/>
    <lineage>
        <taxon>Eukaryota</taxon>
        <taxon>Sar</taxon>
        <taxon>Stramenopiles</taxon>
        <taxon>Oomycota</taxon>
        <taxon>Peronosporomycetes</taxon>
        <taxon>Pythiales</taxon>
        <taxon>Pythiaceae</taxon>
        <taxon>Pythium</taxon>
    </lineage>
</organism>
<keyword evidence="4 10" id="KW-0812">Transmembrane</keyword>
<dbReference type="GO" id="GO:0005789">
    <property type="term" value="C:endoplasmic reticulum membrane"/>
    <property type="evidence" value="ECO:0007669"/>
    <property type="project" value="UniProtKB-SubCell"/>
</dbReference>
<dbReference type="PANTHER" id="PTHR15495:SF7">
    <property type="entry name" value="GPI INOSITOL-DEACYLASE"/>
    <property type="match status" value="1"/>
</dbReference>
<keyword evidence="12" id="KW-0732">Signal</keyword>
<evidence type="ECO:0000256" key="1">
    <source>
        <dbReference type="ARBA" id="ARBA00004477"/>
    </source>
</evidence>
<evidence type="ECO:0000256" key="10">
    <source>
        <dbReference type="RuleBase" id="RU365011"/>
    </source>
</evidence>
<feature type="transmembrane region" description="Helical" evidence="10">
    <location>
        <begin position="469"/>
        <end position="487"/>
    </location>
</feature>
<proteinExistence type="inferred from homology"/>
<dbReference type="InterPro" id="IPR039529">
    <property type="entry name" value="PGAP1/BST1"/>
</dbReference>
<evidence type="ECO:0000256" key="6">
    <source>
        <dbReference type="ARBA" id="ARBA00022824"/>
    </source>
</evidence>
<evidence type="ECO:0000256" key="12">
    <source>
        <dbReference type="SAM" id="SignalP"/>
    </source>
</evidence>
<feature type="transmembrane region" description="Helical" evidence="10">
    <location>
        <begin position="650"/>
        <end position="670"/>
    </location>
</feature>
<dbReference type="Pfam" id="PF07819">
    <property type="entry name" value="PGAP1"/>
    <property type="match status" value="1"/>
</dbReference>
<comment type="caution">
    <text evidence="14">The sequence shown here is derived from an EMBL/GenBank/DDBJ whole genome shotgun (WGS) entry which is preliminary data.</text>
</comment>
<evidence type="ECO:0000256" key="11">
    <source>
        <dbReference type="SAM" id="MobiDB-lite"/>
    </source>
</evidence>
<feature type="region of interest" description="Disordered" evidence="11">
    <location>
        <begin position="854"/>
        <end position="938"/>
    </location>
</feature>
<dbReference type="GO" id="GO:0015031">
    <property type="term" value="P:protein transport"/>
    <property type="evidence" value="ECO:0007669"/>
    <property type="project" value="UniProtKB-KW"/>
</dbReference>
<evidence type="ECO:0000256" key="4">
    <source>
        <dbReference type="ARBA" id="ARBA00022692"/>
    </source>
</evidence>
<keyword evidence="7 10" id="KW-0653">Protein transport</keyword>
<feature type="transmembrane region" description="Helical" evidence="10">
    <location>
        <begin position="378"/>
        <end position="400"/>
    </location>
</feature>
<dbReference type="AlphaFoldDB" id="A0AAD5LXP5"/>
<evidence type="ECO:0000256" key="7">
    <source>
        <dbReference type="ARBA" id="ARBA00022927"/>
    </source>
</evidence>
<dbReference type="EC" id="3.1.-.-" evidence="10"/>
<keyword evidence="8 10" id="KW-1133">Transmembrane helix</keyword>
<feature type="domain" description="GPI inositol-deacylase PGAP1-like alpha/beta" evidence="13">
    <location>
        <begin position="80"/>
        <end position="310"/>
    </location>
</feature>
<feature type="region of interest" description="Disordered" evidence="11">
    <location>
        <begin position="250"/>
        <end position="272"/>
    </location>
</feature>
<feature type="signal peptide" evidence="12">
    <location>
        <begin position="1"/>
        <end position="24"/>
    </location>
</feature>
<feature type="chain" id="PRO_5042117213" description="GPI inositol-deacylase" evidence="12">
    <location>
        <begin position="25"/>
        <end position="938"/>
    </location>
</feature>
<evidence type="ECO:0000256" key="3">
    <source>
        <dbReference type="ARBA" id="ARBA00022448"/>
    </source>
</evidence>
<keyword evidence="15" id="KW-1185">Reference proteome</keyword>
<comment type="similarity">
    <text evidence="2 10">Belongs to the GPI inositol-deacylase family.</text>
</comment>
<sequence length="938" mass="101971">MTLGSWRWRALVLPLLALSSAVLTTLHVLDLVATANRSSGCEMTYSWPVYTLLSPEWRRELRAHHKYALYSVHMQHRREELTGQPVLFLPGHLGSYKQARSLARHLWDQDPERFDVFALDFEEEWTGLHGALVERQAEFLNDAVRAILKQYQKQQRRRGSKTGQRGAAPDSVVVVAHSMGGVVARLAQRLPNYKRRSMQHVVALGSPLARPAFPFDASLQRVYQTLATTTAPDAASTVLVSIAGGHKDTTVHSSLSLPPPPPPPSSSSSSPSRELAVLSAALPSVELTVDHLCLLWCHQLLERVASSLVAVTDASTRRLTRDADSRLQAARDVFLRGNDSAEAEHRAALLDGYHSAAEFAAYGTWLPRALVHVLRTRLLSLAWMMFVLSVHVLHLQIAFWQRRFDLEPSSSSLGLHGEDAVDAAAAGLPSFLTLLHPANHVPLPLARALAGAQRLVDERAAARGGRGFSVLKTVVLPLSVAAAAGLLELSRRSAAAHAVAMELLALAVLYGYALGALYLLAHVLALLRAAVLRPVLLVARSIAHRAQLPRWLGIALVLALVQVLGHVRDFELLPMDVAARHLALLQLGAVVVVALHVVELGVKTTPDMTPAQERYRASVFALLALSGLAWVGDVGYALDLVAFPPPTVSSALLTHVALRLALLAVVRHWISRTDREMLPLPPTAFFDSNDDALARGDSAVTAADCPRCVFEDAGPGAVFIEYRDPVRTRRVRGRGNELVLVGPTFRVVSCDCVVRCPDRREYCAFCTRSCRLCGGGSGNWEQAQRVRDFLEQSKTEVAMHSVVATTLELVAAAMLTLWPSEHHVLHASAAIAVLLVAYHAALRHPVELQRMLKAQRKREQQAKHKQQPTKKKKTRSSGTEGSPQAPMADAAPLPGGATSSNSDKSKKKKKKPKKKAADATAGGESSFMAAYSAGMSSS</sequence>
<evidence type="ECO:0000256" key="9">
    <source>
        <dbReference type="ARBA" id="ARBA00023136"/>
    </source>
</evidence>
<name>A0AAD5LXP5_PYTIN</name>
<dbReference type="PANTHER" id="PTHR15495">
    <property type="entry name" value="NEGATIVE REGULATOR OF VESICLE FORMATION-RELATED"/>
    <property type="match status" value="1"/>
</dbReference>
<keyword evidence="9 10" id="KW-0472">Membrane</keyword>
<feature type="transmembrane region" description="Helical" evidence="10">
    <location>
        <begin position="619"/>
        <end position="638"/>
    </location>
</feature>
<dbReference type="InterPro" id="IPR012908">
    <property type="entry name" value="PGAP1-ab_dom-like"/>
</dbReference>
<feature type="transmembrane region" description="Helical" evidence="10">
    <location>
        <begin position="579"/>
        <end position="598"/>
    </location>
</feature>
<dbReference type="EMBL" id="JAKCXM010000342">
    <property type="protein sequence ID" value="KAJ0395497.1"/>
    <property type="molecule type" value="Genomic_DNA"/>
</dbReference>
<dbReference type="Gene3D" id="3.40.50.1820">
    <property type="entry name" value="alpha/beta hydrolase"/>
    <property type="match status" value="1"/>
</dbReference>